<reference evidence="5" key="1">
    <citation type="journal article" date="2023" name="Commun. Biol.">
        <title>Genome analysis of Parmales, the sister group of diatoms, reveals the evolutionary specialization of diatoms from phago-mixotrophs to photoautotrophs.</title>
        <authorList>
            <person name="Ban H."/>
            <person name="Sato S."/>
            <person name="Yoshikawa S."/>
            <person name="Yamada K."/>
            <person name="Nakamura Y."/>
            <person name="Ichinomiya M."/>
            <person name="Sato N."/>
            <person name="Blanc-Mathieu R."/>
            <person name="Endo H."/>
            <person name="Kuwata A."/>
            <person name="Ogata H."/>
        </authorList>
    </citation>
    <scope>NUCLEOTIDE SEQUENCE [LARGE SCALE GENOMIC DNA]</scope>
</reference>
<keyword evidence="2" id="KW-0812">Transmembrane</keyword>
<dbReference type="CDD" id="cd07440">
    <property type="entry name" value="RGS"/>
    <property type="match status" value="1"/>
</dbReference>
<keyword evidence="2" id="KW-1133">Transmembrane helix</keyword>
<dbReference type="Gene3D" id="1.10.167.10">
    <property type="entry name" value="Regulator of G-protein Signalling 4, domain 2"/>
    <property type="match status" value="1"/>
</dbReference>
<feature type="transmembrane region" description="Helical" evidence="2">
    <location>
        <begin position="176"/>
        <end position="196"/>
    </location>
</feature>
<feature type="region of interest" description="Disordered" evidence="1">
    <location>
        <begin position="320"/>
        <end position="345"/>
    </location>
</feature>
<organism evidence="4 5">
    <name type="scientific">Triparma columacea</name>
    <dbReference type="NCBI Taxonomy" id="722753"/>
    <lineage>
        <taxon>Eukaryota</taxon>
        <taxon>Sar</taxon>
        <taxon>Stramenopiles</taxon>
        <taxon>Ochrophyta</taxon>
        <taxon>Bolidophyceae</taxon>
        <taxon>Parmales</taxon>
        <taxon>Triparmaceae</taxon>
        <taxon>Triparma</taxon>
    </lineage>
</organism>
<comment type="caution">
    <text evidence="4">The sequence shown here is derived from an EMBL/GenBank/DDBJ whole genome shotgun (WGS) entry which is preliminary data.</text>
</comment>
<evidence type="ECO:0000256" key="1">
    <source>
        <dbReference type="SAM" id="MobiDB-lite"/>
    </source>
</evidence>
<name>A0A9W7L8B5_9STRA</name>
<dbReference type="Proteomes" id="UP001165065">
    <property type="component" value="Unassembled WGS sequence"/>
</dbReference>
<evidence type="ECO:0000259" key="3">
    <source>
        <dbReference type="PROSITE" id="PS50132"/>
    </source>
</evidence>
<dbReference type="PANTHER" id="PTHR10845:SF192">
    <property type="entry name" value="DOUBLE HIT, ISOFORM B"/>
    <property type="match status" value="1"/>
</dbReference>
<feature type="region of interest" description="Disordered" evidence="1">
    <location>
        <begin position="468"/>
        <end position="497"/>
    </location>
</feature>
<feature type="transmembrane region" description="Helical" evidence="2">
    <location>
        <begin position="87"/>
        <end position="106"/>
    </location>
</feature>
<feature type="transmembrane region" description="Helical" evidence="2">
    <location>
        <begin position="22"/>
        <end position="40"/>
    </location>
</feature>
<evidence type="ECO:0000313" key="4">
    <source>
        <dbReference type="EMBL" id="GMI39543.1"/>
    </source>
</evidence>
<sequence>MTNHTNTTENTGSDGDELSNELRIVTICIVVLYPIFMAYCQFLLHSRRKDRFIKKRSMPMIQLASTVPGWLAWCNLIFSLQIGVYCWTFYCFALLIAPLSIGPQLVRAIRLWSMFKLSHMALSRDIISVKRVNSRQISDMKRAGTLDNSNLNIDTAVKSALEVNAVKSFAKIMHNITTWILLVIPTTSLVVLSMALSDGNQLMETNFVQCFPEPLIVRYFSPANGLLIAIMALAGTCILRSSTDELGIRHEITRNVLLWGCTYIAVLVMRTLDLGHLQPIMISLQQTALSYSMIILPCKHQNGFFFFLMPGASKILAEGSSDDSNRYSSSPSGGSNYSMSSVGSSKENSMYEQGLESVLSTEKGVKKFAEHCAREFSLENIRFWQAVNQYREMFNSETADDMAETAHHIFEEYVKPGSEMQVNLPMTMAKEIRKKIDQKEITIELFDDGQKEIFNLMSRDSYQRFLNARASRKTTRRGSSNGSGGRRKSISNALGIG</sequence>
<protein>
    <recommendedName>
        <fullName evidence="3">RGS domain-containing protein</fullName>
    </recommendedName>
</protein>
<dbReference type="OrthoDB" id="191023at2759"/>
<keyword evidence="5" id="KW-1185">Reference proteome</keyword>
<feature type="transmembrane region" description="Helical" evidence="2">
    <location>
        <begin position="252"/>
        <end position="272"/>
    </location>
</feature>
<dbReference type="Pfam" id="PF00615">
    <property type="entry name" value="RGS"/>
    <property type="match status" value="1"/>
</dbReference>
<dbReference type="PRINTS" id="PR01301">
    <property type="entry name" value="RGSPROTEIN"/>
</dbReference>
<dbReference type="InterPro" id="IPR036305">
    <property type="entry name" value="RGS_sf"/>
</dbReference>
<dbReference type="PROSITE" id="PS50132">
    <property type="entry name" value="RGS"/>
    <property type="match status" value="1"/>
</dbReference>
<feature type="transmembrane region" description="Helical" evidence="2">
    <location>
        <begin position="216"/>
        <end position="240"/>
    </location>
</feature>
<evidence type="ECO:0000256" key="2">
    <source>
        <dbReference type="SAM" id="Phobius"/>
    </source>
</evidence>
<proteinExistence type="predicted"/>
<evidence type="ECO:0000313" key="5">
    <source>
        <dbReference type="Proteomes" id="UP001165065"/>
    </source>
</evidence>
<dbReference type="SMART" id="SM00315">
    <property type="entry name" value="RGS"/>
    <property type="match status" value="1"/>
</dbReference>
<feature type="transmembrane region" description="Helical" evidence="2">
    <location>
        <begin position="61"/>
        <end position="81"/>
    </location>
</feature>
<dbReference type="EMBL" id="BRYA01000105">
    <property type="protein sequence ID" value="GMI39543.1"/>
    <property type="molecule type" value="Genomic_DNA"/>
</dbReference>
<feature type="domain" description="RGS" evidence="3">
    <location>
        <begin position="354"/>
        <end position="468"/>
    </location>
</feature>
<feature type="compositionally biased region" description="Low complexity" evidence="1">
    <location>
        <begin position="326"/>
        <end position="345"/>
    </location>
</feature>
<keyword evidence="2" id="KW-0472">Membrane</keyword>
<dbReference type="InterPro" id="IPR016137">
    <property type="entry name" value="RGS"/>
</dbReference>
<dbReference type="AlphaFoldDB" id="A0A9W7L8B5"/>
<gene>
    <name evidence="4" type="ORF">TrCOL_g11756</name>
</gene>
<accession>A0A9W7L8B5</accession>
<dbReference type="PANTHER" id="PTHR10845">
    <property type="entry name" value="REGULATOR OF G PROTEIN SIGNALING"/>
    <property type="match status" value="1"/>
</dbReference>
<dbReference type="InterPro" id="IPR044926">
    <property type="entry name" value="RGS_subdomain_2"/>
</dbReference>
<dbReference type="SUPFAM" id="SSF48097">
    <property type="entry name" value="Regulator of G-protein signaling, RGS"/>
    <property type="match status" value="1"/>
</dbReference>